<dbReference type="SMART" id="SM00382">
    <property type="entry name" value="AAA"/>
    <property type="match status" value="1"/>
</dbReference>
<protein>
    <submittedName>
        <fullName evidence="7">Sigma-54-dependent Fis family transcriptional regulator</fullName>
    </submittedName>
</protein>
<evidence type="ECO:0000256" key="2">
    <source>
        <dbReference type="ARBA" id="ARBA00022840"/>
    </source>
</evidence>
<dbReference type="Pfam" id="PF25601">
    <property type="entry name" value="AAA_lid_14"/>
    <property type="match status" value="1"/>
</dbReference>
<accession>A0A8J7U855</accession>
<evidence type="ECO:0000256" key="1">
    <source>
        <dbReference type="ARBA" id="ARBA00022741"/>
    </source>
</evidence>
<dbReference type="Gene3D" id="1.10.8.60">
    <property type="match status" value="1"/>
</dbReference>
<dbReference type="AlphaFoldDB" id="A0A8J7U855"/>
<feature type="domain" description="Sigma-54 factor interaction" evidence="6">
    <location>
        <begin position="229"/>
        <end position="458"/>
    </location>
</feature>
<dbReference type="SUPFAM" id="SSF52540">
    <property type="entry name" value="P-loop containing nucleoside triphosphate hydrolases"/>
    <property type="match status" value="1"/>
</dbReference>
<evidence type="ECO:0000256" key="5">
    <source>
        <dbReference type="ARBA" id="ARBA00023163"/>
    </source>
</evidence>
<evidence type="ECO:0000256" key="4">
    <source>
        <dbReference type="ARBA" id="ARBA00023125"/>
    </source>
</evidence>
<evidence type="ECO:0000259" key="6">
    <source>
        <dbReference type="PROSITE" id="PS50045"/>
    </source>
</evidence>
<dbReference type="PROSITE" id="PS00676">
    <property type="entry name" value="SIGMA54_INTERACT_2"/>
    <property type="match status" value="1"/>
</dbReference>
<dbReference type="InterPro" id="IPR027417">
    <property type="entry name" value="P-loop_NTPase"/>
</dbReference>
<keyword evidence="5" id="KW-0804">Transcription</keyword>
<dbReference type="GO" id="GO:0006355">
    <property type="term" value="P:regulation of DNA-templated transcription"/>
    <property type="evidence" value="ECO:0007669"/>
    <property type="project" value="InterPro"/>
</dbReference>
<name>A0A8J7U855_9BACT</name>
<dbReference type="CDD" id="cd00009">
    <property type="entry name" value="AAA"/>
    <property type="match status" value="1"/>
</dbReference>
<dbReference type="Proteomes" id="UP000664417">
    <property type="component" value="Unassembled WGS sequence"/>
</dbReference>
<evidence type="ECO:0000313" key="7">
    <source>
        <dbReference type="EMBL" id="MBO1323218.1"/>
    </source>
</evidence>
<dbReference type="PANTHER" id="PTHR32071">
    <property type="entry name" value="TRANSCRIPTIONAL REGULATORY PROTEIN"/>
    <property type="match status" value="1"/>
</dbReference>
<keyword evidence="3" id="KW-0805">Transcription regulation</keyword>
<dbReference type="RefSeq" id="WP_207863248.1">
    <property type="nucleotide sequence ID" value="NZ_JAFREP010000053.1"/>
</dbReference>
<dbReference type="GO" id="GO:0003677">
    <property type="term" value="F:DNA binding"/>
    <property type="evidence" value="ECO:0007669"/>
    <property type="project" value="UniProtKB-KW"/>
</dbReference>
<dbReference type="EMBL" id="JAFREP010000053">
    <property type="protein sequence ID" value="MBO1323218.1"/>
    <property type="molecule type" value="Genomic_DNA"/>
</dbReference>
<dbReference type="InterPro" id="IPR003593">
    <property type="entry name" value="AAA+_ATPase"/>
</dbReference>
<keyword evidence="8" id="KW-1185">Reference proteome</keyword>
<dbReference type="Pfam" id="PF00158">
    <property type="entry name" value="Sigma54_activat"/>
    <property type="match status" value="1"/>
</dbReference>
<evidence type="ECO:0000256" key="3">
    <source>
        <dbReference type="ARBA" id="ARBA00023015"/>
    </source>
</evidence>
<sequence>MTRHHSPTLERRNHAVPAPTQQLLIDKVQTLLDSLAMVDPGLLPPSFTQDLVQPLQAQRDQFKQLQDQLAWQAVFAAVCAVADQAGDRHWFFWDAFATQMAEFCNADKVAVFQEHAGTLSKVHPLEAEEDLLTYPLPAFQAPAAQGHQDGQAQCWWLRIPGREAGKAVFLLRFSRVKPMPRINQARLMCIAEAGPLLRTVVRDKLPHLKEPRVTAVKARPVKDTEGSPLLGDHPDFLAAVAQAKQAALSEATVSISGESGTGKELFAHYLHTRSRRNKGPFIPINCSAIPSELIESEMFGHEKGAFTGAYYRKIGKAEQANGGTLFLDEIGEMPLSFQAKLLRFLQEKQFTRVGGNQPVSSDARIVVATHRDIKKMVVEGTFREDLYYRVNVIPLKIPALRHRGSDIRTLSETFFAKYIQKSRASRREVDETVFDVLSRYPFPGNVRELDNIIQRTVVMTQKPLIEVSDLPPEVVENSSDQEQEKPFRHHPFEHFDGLIPTGRDDLRRFKKEVEDVAMSYQRDLDRRFLLALLREHGGSARKAAEAAGINRTLFYKLLKRAGIDISILG</sequence>
<dbReference type="InterPro" id="IPR025943">
    <property type="entry name" value="Sigma_54_int_dom_ATP-bd_2"/>
</dbReference>
<dbReference type="InterPro" id="IPR009057">
    <property type="entry name" value="Homeodomain-like_sf"/>
</dbReference>
<dbReference type="Gene3D" id="1.10.10.60">
    <property type="entry name" value="Homeodomain-like"/>
    <property type="match status" value="1"/>
</dbReference>
<keyword evidence="1" id="KW-0547">Nucleotide-binding</keyword>
<dbReference type="SUPFAM" id="SSF46689">
    <property type="entry name" value="Homeodomain-like"/>
    <property type="match status" value="1"/>
</dbReference>
<dbReference type="InterPro" id="IPR002078">
    <property type="entry name" value="Sigma_54_int"/>
</dbReference>
<comment type="caution">
    <text evidence="7">The sequence shown here is derived from an EMBL/GenBank/DDBJ whole genome shotgun (WGS) entry which is preliminary data.</text>
</comment>
<dbReference type="FunFam" id="3.40.50.300:FF:000006">
    <property type="entry name" value="DNA-binding transcriptional regulator NtrC"/>
    <property type="match status" value="1"/>
</dbReference>
<keyword evidence="2" id="KW-0067">ATP-binding</keyword>
<organism evidence="7 8">
    <name type="scientific">Acanthopleuribacter pedis</name>
    <dbReference type="NCBI Taxonomy" id="442870"/>
    <lineage>
        <taxon>Bacteria</taxon>
        <taxon>Pseudomonadati</taxon>
        <taxon>Acidobacteriota</taxon>
        <taxon>Holophagae</taxon>
        <taxon>Acanthopleuribacterales</taxon>
        <taxon>Acanthopleuribacteraceae</taxon>
        <taxon>Acanthopleuribacter</taxon>
    </lineage>
</organism>
<dbReference type="PANTHER" id="PTHR32071:SF119">
    <property type="entry name" value="SIGMA L-DEPENDENT TRANSCRIPTIONAL REGULATOR YPLP-RELATED"/>
    <property type="match status" value="1"/>
</dbReference>
<gene>
    <name evidence="7" type="ORF">J3U88_32435</name>
</gene>
<keyword evidence="4" id="KW-0238">DNA-binding</keyword>
<proteinExistence type="predicted"/>
<dbReference type="PROSITE" id="PS50045">
    <property type="entry name" value="SIGMA54_INTERACT_4"/>
    <property type="match status" value="1"/>
</dbReference>
<dbReference type="GO" id="GO:0005524">
    <property type="term" value="F:ATP binding"/>
    <property type="evidence" value="ECO:0007669"/>
    <property type="project" value="UniProtKB-KW"/>
</dbReference>
<dbReference type="PROSITE" id="PS00688">
    <property type="entry name" value="SIGMA54_INTERACT_3"/>
    <property type="match status" value="1"/>
</dbReference>
<reference evidence="7" key="1">
    <citation type="submission" date="2021-03" db="EMBL/GenBank/DDBJ databases">
        <authorList>
            <person name="Wang G."/>
        </authorList>
    </citation>
    <scope>NUCLEOTIDE SEQUENCE</scope>
    <source>
        <strain evidence="7">KCTC 12899</strain>
    </source>
</reference>
<evidence type="ECO:0000313" key="8">
    <source>
        <dbReference type="Proteomes" id="UP000664417"/>
    </source>
</evidence>
<dbReference type="InterPro" id="IPR058031">
    <property type="entry name" value="AAA_lid_NorR"/>
</dbReference>
<dbReference type="InterPro" id="IPR025944">
    <property type="entry name" value="Sigma_54_int_dom_CS"/>
</dbReference>
<dbReference type="Gene3D" id="3.40.50.300">
    <property type="entry name" value="P-loop containing nucleotide triphosphate hydrolases"/>
    <property type="match status" value="1"/>
</dbReference>